<proteinExistence type="predicted"/>
<dbReference type="Proteomes" id="UP000197153">
    <property type="component" value="Chromosome 3"/>
</dbReference>
<name>A0A248K0A7_9PROT</name>
<dbReference type="CDD" id="cd07821">
    <property type="entry name" value="PYR_PYL_RCAR_like"/>
    <property type="match status" value="1"/>
</dbReference>
<keyword evidence="1" id="KW-0732">Signal</keyword>
<reference evidence="2 3" key="1">
    <citation type="submission" date="2017-06" db="EMBL/GenBank/DDBJ databases">
        <title>Complete genome sequence of Nitrospirillum amazonense strain CBAmC, an endophytic nitrogen-fixing and plant growth-promoting bacterium, isolated from sugarcane.</title>
        <authorList>
            <person name="Schwab S."/>
            <person name="dos Santos Teixeira K.R."/>
            <person name="Simoes Araujo J.L."/>
            <person name="Soares Vidal M."/>
            <person name="Borges de Freitas H.R."/>
            <person name="Rivello Crivelaro A.L."/>
            <person name="Bueno de Camargo Nunes A."/>
            <person name="dos Santos C.M."/>
            <person name="Palmeira da Silva Rosa D."/>
            <person name="da Silva Padilha D."/>
            <person name="da Silva E."/>
            <person name="Araujo Terra L."/>
            <person name="Soares Mendes V."/>
            <person name="Farinelli L."/>
            <person name="Magalhaes Cruz L."/>
            <person name="Baldani J.I."/>
        </authorList>
    </citation>
    <scope>NUCLEOTIDE SEQUENCE [LARGE SCALE GENOMIC DNA]</scope>
    <source>
        <strain evidence="2 3">CBAmC</strain>
    </source>
</reference>
<sequence>MKRTLLFPLVLTALIGLAGSASAEHGPTPQKVDETVEIKATPAAVWAIAGDFAGIAKWDAEVKASEGSTKKRVMTLKNGEKITEEVDEYDPAHMTYTYRMLDPNLKALPASSYSATLVVTAGAEGGTQVQWYGRVYRGDTGNEPPEELDDEAAKAALSKLFKAGLEGIKAKAEGKS</sequence>
<dbReference type="InterPro" id="IPR023393">
    <property type="entry name" value="START-like_dom_sf"/>
</dbReference>
<gene>
    <name evidence="2" type="ORF">Y958_26215</name>
</gene>
<dbReference type="PANTHER" id="PTHR39332">
    <property type="entry name" value="BLL4707 PROTEIN"/>
    <property type="match status" value="1"/>
</dbReference>
<dbReference type="AlphaFoldDB" id="A0A248K0A7"/>
<dbReference type="KEGG" id="nao:Y958_26215"/>
<keyword evidence="3" id="KW-1185">Reference proteome</keyword>
<protein>
    <submittedName>
        <fullName evidence="2">MxaD protein</fullName>
    </submittedName>
</protein>
<dbReference type="InterPro" id="IPR019587">
    <property type="entry name" value="Polyketide_cyclase/dehydratase"/>
</dbReference>
<dbReference type="Gene3D" id="3.30.530.20">
    <property type="match status" value="1"/>
</dbReference>
<accession>A0A248K0A7</accession>
<evidence type="ECO:0000313" key="3">
    <source>
        <dbReference type="Proteomes" id="UP000197153"/>
    </source>
</evidence>
<feature type="chain" id="PRO_5012354422" evidence="1">
    <location>
        <begin position="24"/>
        <end position="176"/>
    </location>
</feature>
<dbReference type="SUPFAM" id="SSF55961">
    <property type="entry name" value="Bet v1-like"/>
    <property type="match status" value="1"/>
</dbReference>
<evidence type="ECO:0000256" key="1">
    <source>
        <dbReference type="SAM" id="SignalP"/>
    </source>
</evidence>
<dbReference type="Pfam" id="PF10604">
    <property type="entry name" value="Polyketide_cyc2"/>
    <property type="match status" value="1"/>
</dbReference>
<dbReference type="RefSeq" id="WP_088874812.1">
    <property type="nucleotide sequence ID" value="NZ_CP022112.1"/>
</dbReference>
<dbReference type="EMBL" id="CP022112">
    <property type="protein sequence ID" value="ASG24382.1"/>
    <property type="molecule type" value="Genomic_DNA"/>
</dbReference>
<evidence type="ECO:0000313" key="2">
    <source>
        <dbReference type="EMBL" id="ASG24382.1"/>
    </source>
</evidence>
<feature type="signal peptide" evidence="1">
    <location>
        <begin position="1"/>
        <end position="23"/>
    </location>
</feature>
<organism evidence="2 3">
    <name type="scientific">Nitrospirillum viridazoti CBAmc</name>
    <dbReference type="NCBI Taxonomy" id="1441467"/>
    <lineage>
        <taxon>Bacteria</taxon>
        <taxon>Pseudomonadati</taxon>
        <taxon>Pseudomonadota</taxon>
        <taxon>Alphaproteobacteria</taxon>
        <taxon>Rhodospirillales</taxon>
        <taxon>Azospirillaceae</taxon>
        <taxon>Nitrospirillum</taxon>
        <taxon>Nitrospirillum viridazoti</taxon>
    </lineage>
</organism>
<dbReference type="PANTHER" id="PTHR39332:SF7">
    <property type="entry name" value="SRPBCC FAMILY PROTEIN"/>
    <property type="match status" value="1"/>
</dbReference>